<dbReference type="InterPro" id="IPR010280">
    <property type="entry name" value="U5_MeTrfase_fam"/>
</dbReference>
<dbReference type="Gene3D" id="3.40.50.150">
    <property type="entry name" value="Vaccinia Virus protein VP39"/>
    <property type="match status" value="1"/>
</dbReference>
<evidence type="ECO:0000313" key="7">
    <source>
        <dbReference type="EMBL" id="ERL66116.1"/>
    </source>
</evidence>
<feature type="binding site" evidence="4">
    <location>
        <position position="328"/>
    </location>
    <ligand>
        <name>S-adenosyl-L-methionine</name>
        <dbReference type="ChEBI" id="CHEBI:59789"/>
    </ligand>
</feature>
<dbReference type="EMBL" id="KI271583">
    <property type="protein sequence ID" value="ERL66116.1"/>
    <property type="molecule type" value="Genomic_DNA"/>
</dbReference>
<dbReference type="OrthoDB" id="9804590at2"/>
<proteinExistence type="inferred from homology"/>
<dbReference type="PROSITE" id="PS51687">
    <property type="entry name" value="SAM_MT_RNA_M5U"/>
    <property type="match status" value="1"/>
</dbReference>
<dbReference type="Pfam" id="PF01938">
    <property type="entry name" value="TRAM"/>
    <property type="match status" value="1"/>
</dbReference>
<evidence type="ECO:0000256" key="2">
    <source>
        <dbReference type="ARBA" id="ARBA00022679"/>
    </source>
</evidence>
<dbReference type="eggNOG" id="COG2265">
    <property type="taxonomic scope" value="Bacteria"/>
</dbReference>
<organism evidence="7 8">
    <name type="scientific">Schleiferilactobacillus shenzhenensis LY-73</name>
    <dbReference type="NCBI Taxonomy" id="1231336"/>
    <lineage>
        <taxon>Bacteria</taxon>
        <taxon>Bacillati</taxon>
        <taxon>Bacillota</taxon>
        <taxon>Bacilli</taxon>
        <taxon>Lactobacillales</taxon>
        <taxon>Lactobacillaceae</taxon>
        <taxon>Schleiferilactobacillus</taxon>
    </lineage>
</organism>
<evidence type="ECO:0000256" key="4">
    <source>
        <dbReference type="PROSITE-ProRule" id="PRU01024"/>
    </source>
</evidence>
<dbReference type="InterPro" id="IPR002792">
    <property type="entry name" value="TRAM_dom"/>
</dbReference>
<dbReference type="NCBIfam" id="TIGR00479">
    <property type="entry name" value="rumA"/>
    <property type="match status" value="1"/>
</dbReference>
<dbReference type="InterPro" id="IPR030390">
    <property type="entry name" value="MeTrfase_TrmA_AS"/>
</dbReference>
<dbReference type="Pfam" id="PF05958">
    <property type="entry name" value="tRNA_U5-meth_tr"/>
    <property type="match status" value="1"/>
</dbReference>
<feature type="binding site" evidence="4">
    <location>
        <position position="349"/>
    </location>
    <ligand>
        <name>S-adenosyl-L-methionine</name>
        <dbReference type="ChEBI" id="CHEBI:59789"/>
    </ligand>
</feature>
<dbReference type="InterPro" id="IPR012340">
    <property type="entry name" value="NA-bd_OB-fold"/>
</dbReference>
<dbReference type="PROSITE" id="PS50926">
    <property type="entry name" value="TRAM"/>
    <property type="match status" value="1"/>
</dbReference>
<dbReference type="HOGENOM" id="CLU_014689_7_1_9"/>
<evidence type="ECO:0000256" key="1">
    <source>
        <dbReference type="ARBA" id="ARBA00022603"/>
    </source>
</evidence>
<evidence type="ECO:0000256" key="5">
    <source>
        <dbReference type="PROSITE-ProRule" id="PRU10015"/>
    </source>
</evidence>
<dbReference type="SUPFAM" id="SSF53335">
    <property type="entry name" value="S-adenosyl-L-methionine-dependent methyltransferases"/>
    <property type="match status" value="1"/>
</dbReference>
<feature type="domain" description="TRAM" evidence="6">
    <location>
        <begin position="15"/>
        <end position="73"/>
    </location>
</feature>
<evidence type="ECO:0000259" key="6">
    <source>
        <dbReference type="PROSITE" id="PS50926"/>
    </source>
</evidence>
<keyword evidence="3 4" id="KW-0949">S-adenosyl-L-methionine</keyword>
<dbReference type="SUPFAM" id="SSF50249">
    <property type="entry name" value="Nucleic acid-binding proteins"/>
    <property type="match status" value="1"/>
</dbReference>
<name>U4TMK4_9LACO</name>
<keyword evidence="8" id="KW-1185">Reference proteome</keyword>
<dbReference type="InterPro" id="IPR029063">
    <property type="entry name" value="SAM-dependent_MTases_sf"/>
</dbReference>
<feature type="binding site" evidence="4">
    <location>
        <position position="397"/>
    </location>
    <ligand>
        <name>S-adenosyl-L-methionine</name>
        <dbReference type="ChEBI" id="CHEBI:59789"/>
    </ligand>
</feature>
<dbReference type="GO" id="GO:0070041">
    <property type="term" value="F:rRNA (uridine-C5-)-methyltransferase activity"/>
    <property type="evidence" value="ECO:0007669"/>
    <property type="project" value="TreeGrafter"/>
</dbReference>
<reference evidence="8" key="1">
    <citation type="journal article" date="2013" name="Genome Announc.">
        <title>Whole-Genome Sequencing of Lactobacillus shenzhenensis Strain LY-73T.</title>
        <authorList>
            <person name="Lin Z."/>
            <person name="Liu Z."/>
            <person name="Yang R."/>
            <person name="Zou Y."/>
            <person name="Wan D."/>
            <person name="Chen J."/>
            <person name="Guo M."/>
            <person name="Zhao J."/>
            <person name="Fang C."/>
            <person name="Yang R."/>
            <person name="Liu F."/>
        </authorList>
    </citation>
    <scope>NUCLEOTIDE SEQUENCE [LARGE SCALE GENOMIC DNA]</scope>
    <source>
        <strain evidence="8">LY-73</strain>
    </source>
</reference>
<dbReference type="Proteomes" id="UP000030647">
    <property type="component" value="Unassembled WGS sequence"/>
</dbReference>
<evidence type="ECO:0000256" key="3">
    <source>
        <dbReference type="ARBA" id="ARBA00022691"/>
    </source>
</evidence>
<protein>
    <submittedName>
        <fullName evidence="7">Putative RNA methyltransferase</fullName>
    </submittedName>
</protein>
<dbReference type="FunFam" id="2.40.50.1070:FF:000003">
    <property type="entry name" value="23S rRNA (Uracil-5-)-methyltransferase RumA"/>
    <property type="match status" value="1"/>
</dbReference>
<dbReference type="PANTHER" id="PTHR11061">
    <property type="entry name" value="RNA M5U METHYLTRANSFERASE"/>
    <property type="match status" value="1"/>
</dbReference>
<comment type="similarity">
    <text evidence="4">Belongs to the class I-like SAM-binding methyltransferase superfamily. RNA M5U methyltransferase family.</text>
</comment>
<sequence>MAFSKTRIRHQGGVDATVGERVIITIKRLGINGEGIGYLRHKIIFIPGVLPGEVVSATITDVAPSFLRGVMTHVEKPSPDRVQPSDPNYGKVGGLELNHLAYPAQVRFKDDVLRQALAKFAPRDYKDYQIKPGIGMANPTHYRYKAQFPLAVEHGQVVAGMYAPGTHDLIPITDSITQSKRTMQTINELVKLLNALHIPIYDLAHHQQGLRTLVVRESATTPEVQVTLISSVENFPGRDLLRDGIRKTMPRVTSLMENTNPNDTSLIWGPNTIHLAGEKTITEILRGHKFVLSPEAFFQLNPVQTEQLYAIALRALDLQADDRLIDAYAGVGTLGLTAAPHVAEVRGMETISAAVRDAQYNAKINGITNAQYETGKAEVIIPRWRANGWTPTALIVDPPRTGLDSALRRTIVQERPAKFVYISCNPSTLARDLVTLTEAYDVDWIQSIDMFPQTARCEAVVQLSLRK</sequence>
<evidence type="ECO:0000313" key="8">
    <source>
        <dbReference type="Proteomes" id="UP000030647"/>
    </source>
</evidence>
<dbReference type="AlphaFoldDB" id="U4TMK4"/>
<feature type="active site" evidence="5">
    <location>
        <position position="424"/>
    </location>
</feature>
<dbReference type="GO" id="GO:0070475">
    <property type="term" value="P:rRNA base methylation"/>
    <property type="evidence" value="ECO:0007669"/>
    <property type="project" value="TreeGrafter"/>
</dbReference>
<dbReference type="PANTHER" id="PTHR11061:SF45">
    <property type="match status" value="1"/>
</dbReference>
<feature type="binding site" evidence="4">
    <location>
        <position position="299"/>
    </location>
    <ligand>
        <name>S-adenosyl-L-methionine</name>
        <dbReference type="ChEBI" id="CHEBI:59789"/>
    </ligand>
</feature>
<dbReference type="PROSITE" id="PS01230">
    <property type="entry name" value="TRMA_1"/>
    <property type="match status" value="1"/>
</dbReference>
<keyword evidence="2 4" id="KW-0808">Transferase</keyword>
<dbReference type="Gene3D" id="2.40.50.140">
    <property type="entry name" value="Nucleic acid-binding proteins"/>
    <property type="match status" value="1"/>
</dbReference>
<dbReference type="STRING" id="1231336.L248_1208"/>
<feature type="active site" description="Nucleophile" evidence="4">
    <location>
        <position position="424"/>
    </location>
</feature>
<gene>
    <name evidence="7" type="ORF">L248_1208</name>
</gene>
<dbReference type="FunFam" id="3.40.50.150:FF:000009">
    <property type="entry name" value="23S rRNA (Uracil(1939)-C(5))-methyltransferase RlmD"/>
    <property type="match status" value="1"/>
</dbReference>
<keyword evidence="1 4" id="KW-0489">Methyltransferase</keyword>
<accession>U4TMK4</accession>
<dbReference type="Gene3D" id="2.40.50.1070">
    <property type="match status" value="1"/>
</dbReference>
<dbReference type="RefSeq" id="WP_022528493.1">
    <property type="nucleotide sequence ID" value="NZ_KI271583.1"/>
</dbReference>